<feature type="compositionally biased region" description="Low complexity" evidence="2">
    <location>
        <begin position="583"/>
        <end position="598"/>
    </location>
</feature>
<feature type="compositionally biased region" description="Basic and acidic residues" evidence="2">
    <location>
        <begin position="558"/>
        <end position="578"/>
    </location>
</feature>
<dbReference type="Proteomes" id="UP000054558">
    <property type="component" value="Unassembled WGS sequence"/>
</dbReference>
<feature type="compositionally biased region" description="Basic and acidic residues" evidence="2">
    <location>
        <begin position="263"/>
        <end position="278"/>
    </location>
</feature>
<evidence type="ECO:0000256" key="2">
    <source>
        <dbReference type="SAM" id="MobiDB-lite"/>
    </source>
</evidence>
<protein>
    <submittedName>
        <fullName evidence="3">Uncharacterized protein</fullName>
    </submittedName>
</protein>
<feature type="region of interest" description="Disordered" evidence="2">
    <location>
        <begin position="316"/>
        <end position="342"/>
    </location>
</feature>
<feature type="compositionally biased region" description="Polar residues" evidence="2">
    <location>
        <begin position="692"/>
        <end position="706"/>
    </location>
</feature>
<keyword evidence="1" id="KW-0175">Coiled coil</keyword>
<evidence type="ECO:0000313" key="4">
    <source>
        <dbReference type="Proteomes" id="UP000054558"/>
    </source>
</evidence>
<feature type="region of interest" description="Disordered" evidence="2">
    <location>
        <begin position="243"/>
        <end position="278"/>
    </location>
</feature>
<keyword evidence="4" id="KW-1185">Reference proteome</keyword>
<organism evidence="3 4">
    <name type="scientific">Klebsormidium nitens</name>
    <name type="common">Green alga</name>
    <name type="synonym">Ulothrix nitens</name>
    <dbReference type="NCBI Taxonomy" id="105231"/>
    <lineage>
        <taxon>Eukaryota</taxon>
        <taxon>Viridiplantae</taxon>
        <taxon>Streptophyta</taxon>
        <taxon>Klebsormidiophyceae</taxon>
        <taxon>Klebsormidiales</taxon>
        <taxon>Klebsormidiaceae</taxon>
        <taxon>Klebsormidium</taxon>
    </lineage>
</organism>
<accession>A0A1Y1IIW9</accession>
<feature type="region of interest" description="Disordered" evidence="2">
    <location>
        <begin position="439"/>
        <end position="467"/>
    </location>
</feature>
<evidence type="ECO:0000313" key="3">
    <source>
        <dbReference type="EMBL" id="GAQ90815.1"/>
    </source>
</evidence>
<feature type="region of interest" description="Disordered" evidence="2">
    <location>
        <begin position="630"/>
        <end position="714"/>
    </location>
</feature>
<feature type="region of interest" description="Disordered" evidence="2">
    <location>
        <begin position="528"/>
        <end position="605"/>
    </location>
</feature>
<feature type="region of interest" description="Disordered" evidence="2">
    <location>
        <begin position="64"/>
        <end position="94"/>
    </location>
</feature>
<name>A0A1Y1IIW9_KLENI</name>
<proteinExistence type="predicted"/>
<feature type="compositionally biased region" description="Low complexity" evidence="2">
    <location>
        <begin position="639"/>
        <end position="648"/>
    </location>
</feature>
<feature type="coiled-coil region" evidence="1">
    <location>
        <begin position="278"/>
        <end position="305"/>
    </location>
</feature>
<evidence type="ECO:0000256" key="1">
    <source>
        <dbReference type="SAM" id="Coils"/>
    </source>
</evidence>
<gene>
    <name evidence="3" type="ORF">KFL_006880070</name>
</gene>
<reference evidence="3 4" key="1">
    <citation type="journal article" date="2014" name="Nat. Commun.">
        <title>Klebsormidium flaccidum genome reveals primary factors for plant terrestrial adaptation.</title>
        <authorList>
            <person name="Hori K."/>
            <person name="Maruyama F."/>
            <person name="Fujisawa T."/>
            <person name="Togashi T."/>
            <person name="Yamamoto N."/>
            <person name="Seo M."/>
            <person name="Sato S."/>
            <person name="Yamada T."/>
            <person name="Mori H."/>
            <person name="Tajima N."/>
            <person name="Moriyama T."/>
            <person name="Ikeuchi M."/>
            <person name="Watanabe M."/>
            <person name="Wada H."/>
            <person name="Kobayashi K."/>
            <person name="Saito M."/>
            <person name="Masuda T."/>
            <person name="Sasaki-Sekimoto Y."/>
            <person name="Mashiguchi K."/>
            <person name="Awai K."/>
            <person name="Shimojima M."/>
            <person name="Masuda S."/>
            <person name="Iwai M."/>
            <person name="Nobusawa T."/>
            <person name="Narise T."/>
            <person name="Kondo S."/>
            <person name="Saito H."/>
            <person name="Sato R."/>
            <person name="Murakawa M."/>
            <person name="Ihara Y."/>
            <person name="Oshima-Yamada Y."/>
            <person name="Ohtaka K."/>
            <person name="Satoh M."/>
            <person name="Sonobe K."/>
            <person name="Ishii M."/>
            <person name="Ohtani R."/>
            <person name="Kanamori-Sato M."/>
            <person name="Honoki R."/>
            <person name="Miyazaki D."/>
            <person name="Mochizuki H."/>
            <person name="Umetsu J."/>
            <person name="Higashi K."/>
            <person name="Shibata D."/>
            <person name="Kamiya Y."/>
            <person name="Sato N."/>
            <person name="Nakamura Y."/>
            <person name="Tabata S."/>
            <person name="Ida S."/>
            <person name="Kurokawa K."/>
            <person name="Ohta H."/>
        </authorList>
    </citation>
    <scope>NUCLEOTIDE SEQUENCE [LARGE SCALE GENOMIC DNA]</scope>
    <source>
        <strain evidence="3 4">NIES-2285</strain>
    </source>
</reference>
<dbReference type="AlphaFoldDB" id="A0A1Y1IIW9"/>
<dbReference type="EMBL" id="DF237637">
    <property type="protein sequence ID" value="GAQ90815.1"/>
    <property type="molecule type" value="Genomic_DNA"/>
</dbReference>
<sequence>MAQMLLVRGGSRICKSQRRASKPDLLTDFEPPQRGRFAFPFPSLEELNQLLETQSAHVLATMSDRGPVNTNLGPGVDGDTLTRAIDPDRGGPQKTLYKPVATKGVEAQTVFAFLDRPPVAAPSPIEPHLPLPSVLTMSRPSEPRAMEYRVNESETRVPKWMQKPLEEARPAPAFNLEEAPLEEEGAARGFERFQASLRAENDAREGGSGGWAEVLKNVDGGGGGLAEQLDPLLGKGSLPAWLASERPKSSSGGKNTPVLPEGAGKKGEVGGDKLATADERLERQRMLARERRQKIESRKERINQQRAQELEIRKARQKGFAGEGTQKDLDRVPSPLPEPQPVTALSNMTPRVEELGAGSLQVSPQLEAVSMQGRGAVLARGFGGVADEYGQRPPTAEIMRSPKSLAEIGGSLITEEERLAMQQTKLVIERLLQERGVFPPGESAPLARSPERAPRLGPSPPPPVRATPAEIRWQGLDSQRHRFDGEGRLVEREEEVSRLQRVRGFSVQYPAGAGPALQEPAARLAFESPLTSGPTFREPPASQWPSENALRAALAARAEGRRLAPEHSPRRPSERGGELDLSLQLGLPAQAPRAQPPAESQSLNIHQRFPREVEAAIRAHLEKVRAAGGHQVLLGRRPGGSAAAGSSSTNIARELSPRVLQDQRPILPPVAELRRRSPEGKRKRDDVGLASVSKSNNGTLGNSQGDSPKPEGRKWLSAAAAEIEDAVLAELERETMGGGVRQRGSLGQRERQ</sequence>
<feature type="compositionally biased region" description="Basic and acidic residues" evidence="2">
    <location>
        <begin position="672"/>
        <end position="687"/>
    </location>
</feature>